<evidence type="ECO:0008006" key="3">
    <source>
        <dbReference type="Google" id="ProtNLM"/>
    </source>
</evidence>
<evidence type="ECO:0000313" key="1">
    <source>
        <dbReference type="EMBL" id="KZC06780.1"/>
    </source>
</evidence>
<dbReference type="InterPro" id="IPR036397">
    <property type="entry name" value="RNaseH_sf"/>
</dbReference>
<proteinExistence type="predicted"/>
<organism evidence="1 2">
    <name type="scientific">Dufourea novaeangliae</name>
    <name type="common">Sweat bee</name>
    <dbReference type="NCBI Taxonomy" id="178035"/>
    <lineage>
        <taxon>Eukaryota</taxon>
        <taxon>Metazoa</taxon>
        <taxon>Ecdysozoa</taxon>
        <taxon>Arthropoda</taxon>
        <taxon>Hexapoda</taxon>
        <taxon>Insecta</taxon>
        <taxon>Pterygota</taxon>
        <taxon>Neoptera</taxon>
        <taxon>Endopterygota</taxon>
        <taxon>Hymenoptera</taxon>
        <taxon>Apocrita</taxon>
        <taxon>Aculeata</taxon>
        <taxon>Apoidea</taxon>
        <taxon>Anthophila</taxon>
        <taxon>Halictidae</taxon>
        <taxon>Rophitinae</taxon>
        <taxon>Dufourea</taxon>
    </lineage>
</organism>
<gene>
    <name evidence="1" type="ORF">WN55_07912</name>
</gene>
<dbReference type="PANTHER" id="PTHR47326:SF1">
    <property type="entry name" value="HTH PSQ-TYPE DOMAIN-CONTAINING PROTEIN"/>
    <property type="match status" value="1"/>
</dbReference>
<dbReference type="Gene3D" id="3.30.420.10">
    <property type="entry name" value="Ribonuclease H-like superfamily/Ribonuclease H"/>
    <property type="match status" value="1"/>
</dbReference>
<sequence length="125" mass="14706">MMWLQHDGCPTHYARRVRDALNKLYPNKWIGRGGFISWSPRSPDSTPLDFFLWGALKNAVYQKIPTVPENMKQQIITACARINSETIRHARDAVCVTICPPLYRVSFVYNIFSYDYKQRQYSKWT</sequence>
<name>A0A154P6L8_DUFNO</name>
<reference evidence="1 2" key="1">
    <citation type="submission" date="2015-07" db="EMBL/GenBank/DDBJ databases">
        <title>The genome of Dufourea novaeangliae.</title>
        <authorList>
            <person name="Pan H."/>
            <person name="Kapheim K."/>
        </authorList>
    </citation>
    <scope>NUCLEOTIDE SEQUENCE [LARGE SCALE GENOMIC DNA]</scope>
    <source>
        <strain evidence="1">0120121106</strain>
        <tissue evidence="1">Whole body</tissue>
    </source>
</reference>
<dbReference type="GO" id="GO:0003676">
    <property type="term" value="F:nucleic acid binding"/>
    <property type="evidence" value="ECO:0007669"/>
    <property type="project" value="InterPro"/>
</dbReference>
<dbReference type="Proteomes" id="UP000076502">
    <property type="component" value="Unassembled WGS sequence"/>
</dbReference>
<dbReference type="PANTHER" id="PTHR47326">
    <property type="entry name" value="TRANSPOSABLE ELEMENT TC3 TRANSPOSASE-LIKE PROTEIN"/>
    <property type="match status" value="1"/>
</dbReference>
<accession>A0A154P6L8</accession>
<keyword evidence="2" id="KW-1185">Reference proteome</keyword>
<protein>
    <recommendedName>
        <fullName evidence="3">Transposable element Tc3 transposase</fullName>
    </recommendedName>
</protein>
<dbReference type="AlphaFoldDB" id="A0A154P6L8"/>
<dbReference type="EMBL" id="KQ434813">
    <property type="protein sequence ID" value="KZC06780.1"/>
    <property type="molecule type" value="Genomic_DNA"/>
</dbReference>
<evidence type="ECO:0000313" key="2">
    <source>
        <dbReference type="Proteomes" id="UP000076502"/>
    </source>
</evidence>